<protein>
    <recommendedName>
        <fullName evidence="3">GDP-L-fucose synthase</fullName>
        <ecNumber evidence="3">1.1.1.271</ecNumber>
    </recommendedName>
</protein>
<dbReference type="InterPro" id="IPR028614">
    <property type="entry name" value="GDP_fucose/colitose_synth"/>
</dbReference>
<dbReference type="PANTHER" id="PTHR43238">
    <property type="entry name" value="GDP-L-FUCOSE SYNTHASE"/>
    <property type="match status" value="1"/>
</dbReference>
<dbReference type="STRING" id="37360.A0A0G4IRM7"/>
<evidence type="ECO:0000256" key="6">
    <source>
        <dbReference type="ARBA" id="ARBA00023235"/>
    </source>
</evidence>
<organism evidence="8 10">
    <name type="scientific">Plasmodiophora brassicae</name>
    <name type="common">Clubroot disease agent</name>
    <dbReference type="NCBI Taxonomy" id="37360"/>
    <lineage>
        <taxon>Eukaryota</taxon>
        <taxon>Sar</taxon>
        <taxon>Rhizaria</taxon>
        <taxon>Endomyxa</taxon>
        <taxon>Phytomyxea</taxon>
        <taxon>Plasmodiophorida</taxon>
        <taxon>Plasmodiophoridae</taxon>
        <taxon>Plasmodiophora</taxon>
    </lineage>
</organism>
<gene>
    <name evidence="8" type="ORF">PBRA_005961</name>
    <name evidence="9" type="ORF">PLBR_LOCUS5282</name>
</gene>
<dbReference type="GO" id="GO:0016853">
    <property type="term" value="F:isomerase activity"/>
    <property type="evidence" value="ECO:0007669"/>
    <property type="project" value="UniProtKB-KW"/>
</dbReference>
<proteinExistence type="inferred from homology"/>
<dbReference type="Gene3D" id="3.40.50.720">
    <property type="entry name" value="NAD(P)-binding Rossmann-like Domain"/>
    <property type="match status" value="1"/>
</dbReference>
<dbReference type="SUPFAM" id="SSF51735">
    <property type="entry name" value="NAD(P)-binding Rossmann-fold domains"/>
    <property type="match status" value="1"/>
</dbReference>
<dbReference type="Pfam" id="PF01370">
    <property type="entry name" value="Epimerase"/>
    <property type="match status" value="1"/>
</dbReference>
<name>A0A0G4IRM7_PLABS</name>
<keyword evidence="6" id="KW-0413">Isomerase</keyword>
<dbReference type="Proteomes" id="UP000039324">
    <property type="component" value="Unassembled WGS sequence"/>
</dbReference>
<comment type="pathway">
    <text evidence="1">Nucleotide-sugar biosynthesis; GDP-L-fucose biosynthesis via de novo pathway; GDP-L-fucose from GDP-alpha-D-mannose: step 2/2.</text>
</comment>
<dbReference type="PANTHER" id="PTHR43238:SF1">
    <property type="entry name" value="GDP-L-FUCOSE SYNTHASE"/>
    <property type="match status" value="1"/>
</dbReference>
<feature type="domain" description="NAD-dependent epimerase/dehydratase" evidence="7">
    <location>
        <begin position="7"/>
        <end position="240"/>
    </location>
</feature>
<comment type="similarity">
    <text evidence="2">Belongs to the NAD(P)-dependent epimerase/dehydratase family. Fucose synthase subfamily.</text>
</comment>
<keyword evidence="9" id="KW-0496">Mitochondrion</keyword>
<evidence type="ECO:0000259" key="7">
    <source>
        <dbReference type="Pfam" id="PF01370"/>
    </source>
</evidence>
<keyword evidence="10" id="KW-1185">Reference proteome</keyword>
<dbReference type="AlphaFoldDB" id="A0A0G4IRM7"/>
<dbReference type="EMBL" id="OVEO01000009">
    <property type="protein sequence ID" value="SPQ98067.1"/>
    <property type="molecule type" value="Genomic_DNA"/>
</dbReference>
<dbReference type="OrthoDB" id="202470at2759"/>
<dbReference type="Proteomes" id="UP000290189">
    <property type="component" value="Unassembled WGS sequence"/>
</dbReference>
<dbReference type="Gene3D" id="3.90.25.10">
    <property type="entry name" value="UDP-galactose 4-epimerase, domain 1"/>
    <property type="match status" value="1"/>
</dbReference>
<dbReference type="GO" id="GO:0042351">
    <property type="term" value="P:'de novo' GDP-L-fucose biosynthetic process"/>
    <property type="evidence" value="ECO:0007669"/>
    <property type="project" value="UniProtKB-UniPathway"/>
</dbReference>
<evidence type="ECO:0000256" key="1">
    <source>
        <dbReference type="ARBA" id="ARBA00004883"/>
    </source>
</evidence>
<dbReference type="GO" id="GO:0050577">
    <property type="term" value="F:GDP-L-fucose synthase activity"/>
    <property type="evidence" value="ECO:0007669"/>
    <property type="project" value="UniProtKB-EC"/>
</dbReference>
<dbReference type="CDD" id="cd05239">
    <property type="entry name" value="GDP_FS_SDR_e"/>
    <property type="match status" value="1"/>
</dbReference>
<dbReference type="UniPathway" id="UPA00128">
    <property type="reaction ID" value="UER00191"/>
</dbReference>
<dbReference type="OMA" id="HPSNYGY"/>
<reference evidence="8 10" key="1">
    <citation type="submission" date="2015-02" db="EMBL/GenBank/DDBJ databases">
        <authorList>
            <person name="Chooi Y.-H."/>
        </authorList>
    </citation>
    <scope>NUCLEOTIDE SEQUENCE [LARGE SCALE GENOMIC DNA]</scope>
    <source>
        <strain evidence="8">E3</strain>
    </source>
</reference>
<geneLocation type="mitochondrion" evidence="9"/>
<evidence type="ECO:0000256" key="3">
    <source>
        <dbReference type="ARBA" id="ARBA00012371"/>
    </source>
</evidence>
<evidence type="ECO:0000256" key="4">
    <source>
        <dbReference type="ARBA" id="ARBA00022857"/>
    </source>
</evidence>
<evidence type="ECO:0000256" key="5">
    <source>
        <dbReference type="ARBA" id="ARBA00023002"/>
    </source>
</evidence>
<dbReference type="HAMAP" id="MF_00956">
    <property type="entry name" value="GDP_fucose_synth"/>
    <property type="match status" value="1"/>
</dbReference>
<accession>A0A0G4IRM7</accession>
<dbReference type="InterPro" id="IPR036291">
    <property type="entry name" value="NAD(P)-bd_dom_sf"/>
</dbReference>
<evidence type="ECO:0000313" key="8">
    <source>
        <dbReference type="EMBL" id="CEO97847.1"/>
    </source>
</evidence>
<evidence type="ECO:0000313" key="9">
    <source>
        <dbReference type="EMBL" id="SPQ98067.1"/>
    </source>
</evidence>
<keyword evidence="4" id="KW-0521">NADP</keyword>
<reference evidence="9 11" key="2">
    <citation type="submission" date="2018-03" db="EMBL/GenBank/DDBJ databases">
        <authorList>
            <person name="Fogelqvist J."/>
        </authorList>
    </citation>
    <scope>NUCLEOTIDE SEQUENCE [LARGE SCALE GENOMIC DNA]</scope>
</reference>
<dbReference type="InterPro" id="IPR001509">
    <property type="entry name" value="Epimerase_deHydtase"/>
</dbReference>
<sequence>MAMGKRVLVTGGSGMVGQAIKDVVASGPRNEDQWTFAGSRDADLRDAQQTAALFDRVQPTHVIHLAAFVGGLFKNMEHKVEFWNYNVAMNNNVLEQCKVHKVQSLISCLSTCIFPDKTTYPIDETMIHDGPPHPSNEGYAYAKRMLDVLSRAYNEQYGCHFTTVIPTNIYGKYDNFNLDDSHVIPGLIHKVYLAKKNNTPLVVFGTGKPLRQFIFSKDLASLIIWALDNYKDASPLILSVGEEDEISIGDVVKLVVDAMEFKGPVVFDTTRSDGQYKKTASNAKLTKLLGEKYAFTPMKDGLATTVKWFVDNYETARK</sequence>
<evidence type="ECO:0000256" key="2">
    <source>
        <dbReference type="ARBA" id="ARBA00005959"/>
    </source>
</evidence>
<keyword evidence="5" id="KW-0560">Oxidoreductase</keyword>
<dbReference type="EC" id="1.1.1.271" evidence="3"/>
<evidence type="ECO:0000313" key="11">
    <source>
        <dbReference type="Proteomes" id="UP000290189"/>
    </source>
</evidence>
<dbReference type="EMBL" id="CDSF01000081">
    <property type="protein sequence ID" value="CEO97847.1"/>
    <property type="molecule type" value="Genomic_DNA"/>
</dbReference>
<evidence type="ECO:0000313" key="10">
    <source>
        <dbReference type="Proteomes" id="UP000039324"/>
    </source>
</evidence>